<keyword evidence="6" id="KW-1185">Reference proteome</keyword>
<dbReference type="EMBL" id="JBHSIU010000011">
    <property type="protein sequence ID" value="MFC4998138.1"/>
    <property type="molecule type" value="Genomic_DNA"/>
</dbReference>
<organism evidence="5 6">
    <name type="scientific">Dactylosporangium cerinum</name>
    <dbReference type="NCBI Taxonomy" id="1434730"/>
    <lineage>
        <taxon>Bacteria</taxon>
        <taxon>Bacillati</taxon>
        <taxon>Actinomycetota</taxon>
        <taxon>Actinomycetes</taxon>
        <taxon>Micromonosporales</taxon>
        <taxon>Micromonosporaceae</taxon>
        <taxon>Dactylosporangium</taxon>
    </lineage>
</organism>
<comment type="caution">
    <text evidence="5">The sequence shown here is derived from an EMBL/GenBank/DDBJ whole genome shotgun (WGS) entry which is preliminary data.</text>
</comment>
<accession>A0ABV9VP68</accession>
<dbReference type="InterPro" id="IPR036388">
    <property type="entry name" value="WH-like_DNA-bd_sf"/>
</dbReference>
<feature type="domain" description="HTH luxR-type" evidence="4">
    <location>
        <begin position="951"/>
        <end position="1015"/>
    </location>
</feature>
<evidence type="ECO:0000256" key="3">
    <source>
        <dbReference type="SAM" id="MobiDB-lite"/>
    </source>
</evidence>
<evidence type="ECO:0000313" key="5">
    <source>
        <dbReference type="EMBL" id="MFC4998138.1"/>
    </source>
</evidence>
<feature type="compositionally biased region" description="Low complexity" evidence="3">
    <location>
        <begin position="280"/>
        <end position="302"/>
    </location>
</feature>
<dbReference type="Proteomes" id="UP001595912">
    <property type="component" value="Unassembled WGS sequence"/>
</dbReference>
<dbReference type="InterPro" id="IPR016032">
    <property type="entry name" value="Sig_transdc_resp-reg_C-effctor"/>
</dbReference>
<dbReference type="InterPro" id="IPR041664">
    <property type="entry name" value="AAA_16"/>
</dbReference>
<name>A0ABV9VP68_9ACTN</name>
<feature type="compositionally biased region" description="Low complexity" evidence="3">
    <location>
        <begin position="261"/>
        <end position="272"/>
    </location>
</feature>
<dbReference type="RefSeq" id="WP_380114393.1">
    <property type="nucleotide sequence ID" value="NZ_JBHSIU010000011.1"/>
</dbReference>
<proteinExistence type="predicted"/>
<dbReference type="Gene3D" id="1.10.10.10">
    <property type="entry name" value="Winged helix-like DNA-binding domain superfamily/Winged helix DNA-binding domain"/>
    <property type="match status" value="1"/>
</dbReference>
<dbReference type="SUPFAM" id="SSF46894">
    <property type="entry name" value="C-terminal effector domain of the bipartite response regulators"/>
    <property type="match status" value="1"/>
</dbReference>
<feature type="region of interest" description="Disordered" evidence="3">
    <location>
        <begin position="261"/>
        <end position="357"/>
    </location>
</feature>
<dbReference type="InterPro" id="IPR000792">
    <property type="entry name" value="Tscrpt_reg_LuxR_C"/>
</dbReference>
<evidence type="ECO:0000259" key="4">
    <source>
        <dbReference type="PROSITE" id="PS50043"/>
    </source>
</evidence>
<dbReference type="InterPro" id="IPR027417">
    <property type="entry name" value="P-loop_NTPase"/>
</dbReference>
<dbReference type="Pfam" id="PF13191">
    <property type="entry name" value="AAA_16"/>
    <property type="match status" value="1"/>
</dbReference>
<dbReference type="CDD" id="cd06170">
    <property type="entry name" value="LuxR_C_like"/>
    <property type="match status" value="1"/>
</dbReference>
<keyword evidence="2" id="KW-0067">ATP-binding</keyword>
<dbReference type="SUPFAM" id="SSF52540">
    <property type="entry name" value="P-loop containing nucleoside triphosphate hydrolases"/>
    <property type="match status" value="1"/>
</dbReference>
<evidence type="ECO:0000256" key="1">
    <source>
        <dbReference type="ARBA" id="ARBA00022741"/>
    </source>
</evidence>
<evidence type="ECO:0000256" key="2">
    <source>
        <dbReference type="ARBA" id="ARBA00022840"/>
    </source>
</evidence>
<dbReference type="Pfam" id="PF00196">
    <property type="entry name" value="GerE"/>
    <property type="match status" value="1"/>
</dbReference>
<evidence type="ECO:0000313" key="6">
    <source>
        <dbReference type="Proteomes" id="UP001595912"/>
    </source>
</evidence>
<sequence length="1015" mass="103264">MRGNTNRPELRGRRRERATLDRLLRDVRAGHSRVLVLRGDAGIGKSALLEHLTSASSTVRVARAAGVEPETEIAYSALQQLCAPLLGHLGALPEPQRAALATGLGLSAGDPPEALLVGLAVLGLLAEAAAERPLVCVVDDVQWLDRMSEVILTFVARRVDAESVALVFAARSPGGDRFLAGLPELRVDGLPAADARALLDSVLPGPVDDRIRDRIVAETHGNPLALLELPRSSTPAELAFGFGSPGLPPPAGETLGALFAPAPPAATASGAAPGAGQGRGTADQGGPLSGATPAAGTAPPAGQDLGASAAAVGTTPPTGQEPGAGGAVSGATPPGTASSVATPPAGQGPGAAFGTGPLAGQVEDGFRRRIAALPADTRLLLLAAAVEPVGDVALLWRAAGRLGVGMDAAAPAQAAGLVDIGALVRFRHPLVRSAAWRAADPATLRDVHRALADVTDPDLDPDRRAWHRAHAAADADEDVAGELERSADRALARGGRAAAAAFLERAAELTRDPKHRSAVLLAAAKARLDAGAAALVPDLVSAAELGPLDPLQQAGAERLRAQAALALNPGRAAGPPLLAVARRLEDLDSGAARETYLAAVGAAVHAGRLGGDDLRRAAEAARGVPAGDDATGRLLTGLVAWALDGPGPAVPELRLALDAIDPTRDLDLLWLAAPAAHEVFQAGTAHRLSAQAVGFARAAGALSLLPAALTFHAGTLVLMGRFADAADVLAEGEALASAIGRPLPPEASLTLAAYRDPEPEALRRIEDAVADAEARGEGILLGQAWLAKAVLHNGTGNAPAALHAARQAADGAELALAGRVLPELVEAAVRAGEPTVATGARDRLAELATAAGTDWSLGVLALADALTAAPGRAEAHYLEAVARCDAAGLGLLTARARLLHGEWLRREGRRADARAELRAAHDALAGMGAGAFAGRSARELAATGETVRKRSDGPSDELTAQETQIARLAVAGQTNPEIGAALFLSPRTVEWHLRKVFAKLGITSRRELAAALRDG</sequence>
<gene>
    <name evidence="5" type="ORF">ACFPIJ_09870</name>
</gene>
<reference evidence="6" key="1">
    <citation type="journal article" date="2019" name="Int. J. Syst. Evol. Microbiol.">
        <title>The Global Catalogue of Microorganisms (GCM) 10K type strain sequencing project: providing services to taxonomists for standard genome sequencing and annotation.</title>
        <authorList>
            <consortium name="The Broad Institute Genomics Platform"/>
            <consortium name="The Broad Institute Genome Sequencing Center for Infectious Disease"/>
            <person name="Wu L."/>
            <person name="Ma J."/>
        </authorList>
    </citation>
    <scope>NUCLEOTIDE SEQUENCE [LARGE SCALE GENOMIC DNA]</scope>
    <source>
        <strain evidence="6">CGMCC 4.7152</strain>
    </source>
</reference>
<dbReference type="PANTHER" id="PTHR16305:SF35">
    <property type="entry name" value="TRANSCRIPTIONAL ACTIVATOR DOMAIN"/>
    <property type="match status" value="1"/>
</dbReference>
<dbReference type="Gene3D" id="3.40.50.300">
    <property type="entry name" value="P-loop containing nucleotide triphosphate hydrolases"/>
    <property type="match status" value="1"/>
</dbReference>
<dbReference type="PANTHER" id="PTHR16305">
    <property type="entry name" value="TESTICULAR SOLUBLE ADENYLYL CYCLASE"/>
    <property type="match status" value="1"/>
</dbReference>
<protein>
    <submittedName>
        <fullName evidence="5">AAA family ATPase</fullName>
    </submittedName>
</protein>
<dbReference type="PROSITE" id="PS50043">
    <property type="entry name" value="HTH_LUXR_2"/>
    <property type="match status" value="1"/>
</dbReference>
<keyword evidence="1" id="KW-0547">Nucleotide-binding</keyword>
<dbReference type="SMART" id="SM00421">
    <property type="entry name" value="HTH_LUXR"/>
    <property type="match status" value="1"/>
</dbReference>
<dbReference type="PRINTS" id="PR00038">
    <property type="entry name" value="HTHLUXR"/>
</dbReference>